<organism evidence="1 2">
    <name type="scientific">Luteipulveratus mongoliensis</name>
    <dbReference type="NCBI Taxonomy" id="571913"/>
    <lineage>
        <taxon>Bacteria</taxon>
        <taxon>Bacillati</taxon>
        <taxon>Actinomycetota</taxon>
        <taxon>Actinomycetes</taxon>
        <taxon>Micrococcales</taxon>
        <taxon>Dermacoccaceae</taxon>
        <taxon>Luteipulveratus</taxon>
    </lineage>
</organism>
<dbReference type="AlphaFoldDB" id="A0A0K1JGC4"/>
<protein>
    <submittedName>
        <fullName evidence="1">Uncharacterized protein</fullName>
    </submittedName>
</protein>
<proteinExistence type="predicted"/>
<evidence type="ECO:0000313" key="2">
    <source>
        <dbReference type="Proteomes" id="UP000066480"/>
    </source>
</evidence>
<evidence type="ECO:0000313" key="1">
    <source>
        <dbReference type="EMBL" id="AKU15749.1"/>
    </source>
</evidence>
<gene>
    <name evidence="1" type="ORF">VV02_07610</name>
</gene>
<accession>A0A0K1JGC4</accession>
<dbReference type="STRING" id="571913.VV02_07610"/>
<dbReference type="RefSeq" id="WP_052590815.1">
    <property type="nucleotide sequence ID" value="NZ_CP011112.1"/>
</dbReference>
<dbReference type="Proteomes" id="UP000066480">
    <property type="component" value="Chromosome"/>
</dbReference>
<sequence length="91" mass="9963">MVRARAKVRVVVHDQVLRDIEQSDEADRMIRNKAEAVAAACNAESSWGGYEVADDSEEPIPARAVVIDIAEPSTDTRADRMIRNLAAGRDA</sequence>
<name>A0A0K1JGC4_9MICO</name>
<keyword evidence="2" id="KW-1185">Reference proteome</keyword>
<dbReference type="KEGG" id="lmoi:VV02_07610"/>
<reference evidence="1 2" key="1">
    <citation type="submission" date="2015-03" db="EMBL/GenBank/DDBJ databases">
        <title>Luteipulveratus halotolerans sp. nov., a novel actinobacterium (Dermacoccaceae) from Sarawak, Malaysia.</title>
        <authorList>
            <person name="Juboi H."/>
            <person name="Basik A."/>
            <person name="Shamsul S.S."/>
            <person name="Arnold P."/>
            <person name="Schmitt E.K."/>
            <person name="Sanglier J.-J."/>
            <person name="Yeo T."/>
        </authorList>
    </citation>
    <scope>NUCLEOTIDE SEQUENCE [LARGE SCALE GENOMIC DNA]</scope>
    <source>
        <strain evidence="1 2">MN07-A0370</strain>
    </source>
</reference>
<dbReference type="EMBL" id="CP011112">
    <property type="protein sequence ID" value="AKU15749.1"/>
    <property type="molecule type" value="Genomic_DNA"/>
</dbReference>